<evidence type="ECO:0000256" key="2">
    <source>
        <dbReference type="SAM" id="MobiDB-lite"/>
    </source>
</evidence>
<dbReference type="AlphaFoldDB" id="A0A0G4J6R9"/>
<sequence>MTLSPSLMVVAMLVLVRVVHGVDKGPNQSTPLVSRGDTSRPRAGRTFRDMLLSICCICCPLSQPDDDVAYRRATRETSSEYTRIGSALRERYDSSASDVSAGSSCVSSEETKSECAIDTQCLLSAIDAGDVDGIADIVLRGRPDINAMHGYPLLRATQSPNSRAVMSTLLTCGVDVPLAIRSARQDPNYDEDRVLAALRDATESLRPTRQRRSVPALPKAEPDTTAAGPSCSPPDAVAGTRKTQGAEGVPDLIQIDEGFFVIPETEADQLIAAIKTSDVDRVRELLASKTIDVNAEGGLPLLYATQSPIADRLVAMVIERGADVQLAQKTAQRHHDFDVSNVSSVISNAAASLRPSHRHSKVTRAHF</sequence>
<gene>
    <name evidence="4" type="ORF">PBRA_003015</name>
    <name evidence="5" type="ORF">PLBR_LOCUS2703</name>
</gene>
<dbReference type="EMBL" id="CDSF01000144">
    <property type="protein sequence ID" value="CEP03255.1"/>
    <property type="molecule type" value="Genomic_DNA"/>
</dbReference>
<dbReference type="Proteomes" id="UP000290189">
    <property type="component" value="Unassembled WGS sequence"/>
</dbReference>
<keyword evidence="5" id="KW-0496">Mitochondrion</keyword>
<dbReference type="Proteomes" id="UP000039324">
    <property type="component" value="Unassembled WGS sequence"/>
</dbReference>
<evidence type="ECO:0000256" key="1">
    <source>
        <dbReference type="PROSITE-ProRule" id="PRU00023"/>
    </source>
</evidence>
<feature type="repeat" description="ANK" evidence="1">
    <location>
        <begin position="296"/>
        <end position="329"/>
    </location>
</feature>
<name>A0A0G4J6R9_PLABS</name>
<feature type="region of interest" description="Disordered" evidence="2">
    <location>
        <begin position="200"/>
        <end position="245"/>
    </location>
</feature>
<geneLocation type="mitochondrion" evidence="5"/>
<feature type="signal peptide" evidence="3">
    <location>
        <begin position="1"/>
        <end position="21"/>
    </location>
</feature>
<dbReference type="InterPro" id="IPR002110">
    <property type="entry name" value="Ankyrin_rpt"/>
</dbReference>
<evidence type="ECO:0000313" key="7">
    <source>
        <dbReference type="Proteomes" id="UP000290189"/>
    </source>
</evidence>
<evidence type="ECO:0000313" key="4">
    <source>
        <dbReference type="EMBL" id="CEP03255.1"/>
    </source>
</evidence>
<feature type="chain" id="PRO_5035990856" evidence="3">
    <location>
        <begin position="22"/>
        <end position="367"/>
    </location>
</feature>
<evidence type="ECO:0000313" key="5">
    <source>
        <dbReference type="EMBL" id="SPQ95488.1"/>
    </source>
</evidence>
<dbReference type="PROSITE" id="PS50088">
    <property type="entry name" value="ANK_REPEAT"/>
    <property type="match status" value="1"/>
</dbReference>
<keyword evidence="3" id="KW-0732">Signal</keyword>
<reference evidence="4 6" key="1">
    <citation type="submission" date="2015-02" db="EMBL/GenBank/DDBJ databases">
        <authorList>
            <person name="Chooi Y.-H."/>
        </authorList>
    </citation>
    <scope>NUCLEOTIDE SEQUENCE [LARGE SCALE GENOMIC DNA]</scope>
    <source>
        <strain evidence="4">E3</strain>
    </source>
</reference>
<reference evidence="5 7" key="2">
    <citation type="submission" date="2018-03" db="EMBL/GenBank/DDBJ databases">
        <authorList>
            <person name="Fogelqvist J."/>
        </authorList>
    </citation>
    <scope>NUCLEOTIDE SEQUENCE [LARGE SCALE GENOMIC DNA]</scope>
</reference>
<keyword evidence="6" id="KW-1185">Reference proteome</keyword>
<organism evidence="4 6">
    <name type="scientific">Plasmodiophora brassicae</name>
    <name type="common">Clubroot disease agent</name>
    <dbReference type="NCBI Taxonomy" id="37360"/>
    <lineage>
        <taxon>Eukaryota</taxon>
        <taxon>Sar</taxon>
        <taxon>Rhizaria</taxon>
        <taxon>Endomyxa</taxon>
        <taxon>Phytomyxea</taxon>
        <taxon>Plasmodiophorida</taxon>
        <taxon>Plasmodiophoridae</taxon>
        <taxon>Plasmodiophora</taxon>
    </lineage>
</organism>
<protein>
    <submittedName>
        <fullName evidence="4">Uncharacterized protein</fullName>
    </submittedName>
</protein>
<evidence type="ECO:0000256" key="3">
    <source>
        <dbReference type="SAM" id="SignalP"/>
    </source>
</evidence>
<accession>A0A0G4J6R9</accession>
<proteinExistence type="predicted"/>
<evidence type="ECO:0000313" key="6">
    <source>
        <dbReference type="Proteomes" id="UP000039324"/>
    </source>
</evidence>
<keyword evidence="1" id="KW-0040">ANK repeat</keyword>
<dbReference type="EMBL" id="OVEO01000004">
    <property type="protein sequence ID" value="SPQ95488.1"/>
    <property type="molecule type" value="Genomic_DNA"/>
</dbReference>